<keyword evidence="1" id="KW-0472">Membrane</keyword>
<reference evidence="2 3" key="2">
    <citation type="submission" date="2013-11" db="EMBL/GenBank/DDBJ databases">
        <title>The Genome Sequence of Phytophthora parasitica INRA-310.</title>
        <authorList>
            <consortium name="The Broad Institute Genomics Platform"/>
            <person name="Russ C."/>
            <person name="Tyler B."/>
            <person name="Panabieres F."/>
            <person name="Shan W."/>
            <person name="Tripathy S."/>
            <person name="Grunwald N."/>
            <person name="Machado M."/>
            <person name="Johnson C.S."/>
            <person name="Arredondo F."/>
            <person name="Hong C."/>
            <person name="Coffey M."/>
            <person name="Young S.K."/>
            <person name="Zeng Q."/>
            <person name="Gargeya S."/>
            <person name="Fitzgerald M."/>
            <person name="Abouelleil A."/>
            <person name="Alvarado L."/>
            <person name="Chapman S.B."/>
            <person name="Gainer-Dewar J."/>
            <person name="Goldberg J."/>
            <person name="Griggs A."/>
            <person name="Gujja S."/>
            <person name="Hansen M."/>
            <person name="Howarth C."/>
            <person name="Imamovic A."/>
            <person name="Ireland A."/>
            <person name="Larimer J."/>
            <person name="McCowan C."/>
            <person name="Murphy C."/>
            <person name="Pearson M."/>
            <person name="Poon T.W."/>
            <person name="Priest M."/>
            <person name="Roberts A."/>
            <person name="Saif S."/>
            <person name="Shea T."/>
            <person name="Sykes S."/>
            <person name="Wortman J."/>
            <person name="Nusbaum C."/>
            <person name="Birren B."/>
        </authorList>
    </citation>
    <scope>NUCLEOTIDE SEQUENCE [LARGE SCALE GENOMIC DNA]</scope>
    <source>
        <strain evidence="2 3">INRA-310</strain>
    </source>
</reference>
<dbReference type="GeneID" id="20191723"/>
<dbReference type="AlphaFoldDB" id="W2Q496"/>
<accession>W2Q496</accession>
<protein>
    <submittedName>
        <fullName evidence="2">Uncharacterized protein</fullName>
    </submittedName>
</protein>
<dbReference type="VEuPathDB" id="FungiDB:PPTG_23124"/>
<evidence type="ECO:0000313" key="3">
    <source>
        <dbReference type="Proteomes" id="UP000018817"/>
    </source>
</evidence>
<feature type="transmembrane region" description="Helical" evidence="1">
    <location>
        <begin position="35"/>
        <end position="55"/>
    </location>
</feature>
<sequence length="141" mass="16363">MYNTVWEYTNSLSSADPTRVIQIISVFRSRYADSVALSMLPGAIEILLMGIISLYQVMLSKRSVLLTQIWAYRCQNGRMQIAYLAQVMYHFLLNSNMYWTFHRNPSIVNLALRYYAFSYSFINEIKASAENYKISEAMLLA</sequence>
<keyword evidence="1" id="KW-0812">Transmembrane</keyword>
<dbReference type="Proteomes" id="UP000018817">
    <property type="component" value="Unassembled WGS sequence"/>
</dbReference>
<dbReference type="RefSeq" id="XP_008906822.1">
    <property type="nucleotide sequence ID" value="XM_008908574.1"/>
</dbReference>
<evidence type="ECO:0000313" key="2">
    <source>
        <dbReference type="EMBL" id="ETN08018.1"/>
    </source>
</evidence>
<gene>
    <name evidence="2" type="ORF">PPTG_23124</name>
</gene>
<keyword evidence="1" id="KW-1133">Transmembrane helix</keyword>
<organism evidence="2 3">
    <name type="scientific">Phytophthora nicotianae (strain INRA-310)</name>
    <name type="common">Phytophthora parasitica</name>
    <dbReference type="NCBI Taxonomy" id="761204"/>
    <lineage>
        <taxon>Eukaryota</taxon>
        <taxon>Sar</taxon>
        <taxon>Stramenopiles</taxon>
        <taxon>Oomycota</taxon>
        <taxon>Peronosporomycetes</taxon>
        <taxon>Peronosporales</taxon>
        <taxon>Peronosporaceae</taxon>
        <taxon>Phytophthora</taxon>
    </lineage>
</organism>
<reference evidence="3" key="1">
    <citation type="submission" date="2011-12" db="EMBL/GenBank/DDBJ databases">
        <authorList>
            <consortium name="The Broad Institute Genome Sequencing Platform"/>
            <person name="Russ C."/>
            <person name="Tyler B."/>
            <person name="Panabieres F."/>
            <person name="Shan W."/>
            <person name="Tripathy S."/>
            <person name="Grunwald N."/>
            <person name="Machado M."/>
            <person name="Young S.K."/>
            <person name="Zeng Q."/>
            <person name="Gargeya S."/>
            <person name="Fitzgerald M."/>
            <person name="Haas B."/>
            <person name="Abouelleil A."/>
            <person name="Alvarado L."/>
            <person name="Arachchi H.M."/>
            <person name="Berlin A."/>
            <person name="Chapman S.B."/>
            <person name="Gearin G."/>
            <person name="Goldberg J."/>
            <person name="Griggs A."/>
            <person name="Gujja S."/>
            <person name="Hansen M."/>
            <person name="Heiman D."/>
            <person name="Howarth C."/>
            <person name="Larimer J."/>
            <person name="Lui A."/>
            <person name="MacDonald P.J.P."/>
            <person name="McCowen C."/>
            <person name="Montmayeur A."/>
            <person name="Murphy C."/>
            <person name="Neiman D."/>
            <person name="Pearson M."/>
            <person name="Priest M."/>
            <person name="Roberts A."/>
            <person name="Saif S."/>
            <person name="Shea T."/>
            <person name="Sisk P."/>
            <person name="Stolte C."/>
            <person name="Sykes S."/>
            <person name="Wortman J."/>
            <person name="Nusbaum C."/>
            <person name="Birren B."/>
        </authorList>
    </citation>
    <scope>NUCLEOTIDE SEQUENCE [LARGE SCALE GENOMIC DNA]</scope>
    <source>
        <strain evidence="3">INRA-310</strain>
    </source>
</reference>
<evidence type="ECO:0000256" key="1">
    <source>
        <dbReference type="SAM" id="Phobius"/>
    </source>
</evidence>
<dbReference type="EMBL" id="KI669590">
    <property type="protein sequence ID" value="ETN08018.1"/>
    <property type="molecule type" value="Genomic_DNA"/>
</dbReference>
<proteinExistence type="predicted"/>
<name>W2Q496_PHYN3</name>